<dbReference type="GO" id="GO:0000400">
    <property type="term" value="F:four-way junction DNA binding"/>
    <property type="evidence" value="ECO:0007669"/>
    <property type="project" value="TreeGrafter"/>
</dbReference>
<organism evidence="2">
    <name type="scientific">Spongospora subterranea</name>
    <dbReference type="NCBI Taxonomy" id="70186"/>
    <lineage>
        <taxon>Eukaryota</taxon>
        <taxon>Sar</taxon>
        <taxon>Rhizaria</taxon>
        <taxon>Endomyxa</taxon>
        <taxon>Phytomyxea</taxon>
        <taxon>Plasmodiophorida</taxon>
        <taxon>Plasmodiophoridae</taxon>
        <taxon>Spongospora</taxon>
    </lineage>
</organism>
<dbReference type="PROSITE" id="PS50162">
    <property type="entry name" value="RECA_2"/>
    <property type="match status" value="1"/>
</dbReference>
<dbReference type="AlphaFoldDB" id="A0A0H5QMS8"/>
<evidence type="ECO:0000313" key="2">
    <source>
        <dbReference type="EMBL" id="CRZ03278.1"/>
    </source>
</evidence>
<dbReference type="Gene3D" id="3.40.50.300">
    <property type="entry name" value="P-loop containing nucleotide triphosphate hydrolases"/>
    <property type="match status" value="1"/>
</dbReference>
<dbReference type="GO" id="GO:0033063">
    <property type="term" value="C:Rad51B-Rad51C-Rad51D-XRCC2 complex"/>
    <property type="evidence" value="ECO:0007669"/>
    <property type="project" value="InterPro"/>
</dbReference>
<dbReference type="GO" id="GO:0003697">
    <property type="term" value="F:single-stranded DNA binding"/>
    <property type="evidence" value="ECO:0007669"/>
    <property type="project" value="TreeGrafter"/>
</dbReference>
<dbReference type="GO" id="GO:0003690">
    <property type="term" value="F:double-stranded DNA binding"/>
    <property type="evidence" value="ECO:0007669"/>
    <property type="project" value="TreeGrafter"/>
</dbReference>
<dbReference type="InterPro" id="IPR030548">
    <property type="entry name" value="RAD51B"/>
</dbReference>
<feature type="domain" description="RecA family profile 1" evidence="1">
    <location>
        <begin position="43"/>
        <end position="211"/>
    </location>
</feature>
<dbReference type="GO" id="GO:0000724">
    <property type="term" value="P:double-strand break repair via homologous recombination"/>
    <property type="evidence" value="ECO:0007669"/>
    <property type="project" value="InterPro"/>
</dbReference>
<dbReference type="PANTHER" id="PTHR46456">
    <property type="entry name" value="DNA REPAIR PROTEIN RAD51 HOMOLOG 2"/>
    <property type="match status" value="1"/>
</dbReference>
<dbReference type="InterPro" id="IPR013632">
    <property type="entry name" value="Rad51_C"/>
</dbReference>
<dbReference type="EMBL" id="HACM01002836">
    <property type="protein sequence ID" value="CRZ03278.1"/>
    <property type="molecule type" value="Transcribed_RNA"/>
</dbReference>
<protein>
    <recommendedName>
        <fullName evidence="1">RecA family profile 1 domain-containing protein</fullName>
    </recommendedName>
</protein>
<dbReference type="InterPro" id="IPR027417">
    <property type="entry name" value="P-loop_NTPase"/>
</dbReference>
<evidence type="ECO:0000259" key="1">
    <source>
        <dbReference type="PROSITE" id="PS50162"/>
    </source>
</evidence>
<proteinExistence type="predicted"/>
<dbReference type="PANTHER" id="PTHR46456:SF1">
    <property type="entry name" value="DNA REPAIR PROTEIN RAD51 HOMOLOG 2"/>
    <property type="match status" value="1"/>
</dbReference>
<name>A0A0H5QMS8_9EUKA</name>
<sequence length="283" mass="30991">MTISSSLLSQDDIQLCRRYAIQPDQIDKAAAFHAPTPCSALSLMRKGSSQPVMLASNMPVIAGLVTELCGQSSSGKTQACLTIAVDIFVATGKRVIYIDSELSFSAVRLLQIGAARYPEKLQCPSKLTELSSSIIVIQSMDPAKVMDILKRLEEDVVKHNVGAIIIDSIPAICRSDAWEHQQKYEYLGNLAMQIKYVAGTYNILCVTTNQVNEQFRYEAGHATPGSTTFPALGLQWNHSANVRYLLSFDVHCQRVVSILKSPFSNSITVPFQITESGFIAVPC</sequence>
<dbReference type="SUPFAM" id="SSF52540">
    <property type="entry name" value="P-loop containing nucleoside triphosphate hydrolases"/>
    <property type="match status" value="1"/>
</dbReference>
<dbReference type="GO" id="GO:0005524">
    <property type="term" value="F:ATP binding"/>
    <property type="evidence" value="ECO:0007669"/>
    <property type="project" value="InterPro"/>
</dbReference>
<accession>A0A0H5QMS8</accession>
<dbReference type="Pfam" id="PF08423">
    <property type="entry name" value="Rad51"/>
    <property type="match status" value="1"/>
</dbReference>
<dbReference type="GO" id="GO:0005657">
    <property type="term" value="C:replication fork"/>
    <property type="evidence" value="ECO:0007669"/>
    <property type="project" value="TreeGrafter"/>
</dbReference>
<dbReference type="InterPro" id="IPR020588">
    <property type="entry name" value="RecA_ATP-bd"/>
</dbReference>
<reference evidence="2" key="1">
    <citation type="submission" date="2015-04" db="EMBL/GenBank/DDBJ databases">
        <title>The genome sequence of the plant pathogenic Rhizarian Plasmodiophora brassicae reveals insights in its biotrophic life cycle and the origin of chitin synthesis.</title>
        <authorList>
            <person name="Schwelm A."/>
            <person name="Fogelqvist J."/>
            <person name="Knaust A."/>
            <person name="Julke S."/>
            <person name="Lilja T."/>
            <person name="Dhandapani V."/>
            <person name="Bonilla-Rosso G."/>
            <person name="Karlsson M."/>
            <person name="Shevchenko A."/>
            <person name="Choi S.R."/>
            <person name="Kim H.G."/>
            <person name="Park J.Y."/>
            <person name="Lim Y.P."/>
            <person name="Ludwig-Muller J."/>
            <person name="Dixelius C."/>
        </authorList>
    </citation>
    <scope>NUCLEOTIDE SEQUENCE</scope>
    <source>
        <tissue evidence="2">Potato root galls</tissue>
    </source>
</reference>
<dbReference type="GO" id="GO:0140664">
    <property type="term" value="F:ATP-dependent DNA damage sensor activity"/>
    <property type="evidence" value="ECO:0007669"/>
    <property type="project" value="InterPro"/>
</dbReference>